<dbReference type="Gene3D" id="2.160.20.120">
    <property type="match status" value="1"/>
</dbReference>
<gene>
    <name evidence="4" type="ORF">L0P57_08595</name>
</gene>
<evidence type="ECO:0000256" key="1">
    <source>
        <dbReference type="SAM" id="MobiDB-lite"/>
    </source>
</evidence>
<evidence type="ECO:0000313" key="5">
    <source>
        <dbReference type="Proteomes" id="UP001298681"/>
    </source>
</evidence>
<dbReference type="InterPro" id="IPR025164">
    <property type="entry name" value="Toastrack_DUF4097"/>
</dbReference>
<feature type="region of interest" description="Disordered" evidence="1">
    <location>
        <begin position="110"/>
        <end position="150"/>
    </location>
</feature>
<evidence type="ECO:0000256" key="2">
    <source>
        <dbReference type="SAM" id="Phobius"/>
    </source>
</evidence>
<sequence length="406" mass="44512">MKKETYFQTLYKLLRKLPENDRQTTVAFYREIVEDRMENGLSEEAAVASLGDVHQLAQKILLENPQRRSSTKPLWIALGVTMAVLVGMGALVTCGVLTYRELRTSSVAEPIGPMEDSIPSSQLPEGAVQGEKASTPPSEEGQTEKHMEEYRTSVEEVDVVEVDAENKQILFESSEEEELVILYETDDTQFYSIKNEGRSVTLKNEDHRRSDQTEGSYRIHVQIPSAYMGSLKVETGNGKIVAKNLQELADFSCVTDNAAIVLEEFAAQKLSVESKNGAISLHDVQADQSLALHATNGFIGLTGCTSPEIGIATRNGAIHLTQVQAAQAIRVESSNGAISLDSLESPDIQLQNQIGAITGSIQGKKADYRIVTEQKLGENNLTDQSGGTKQLQVKTNLGRIHVTFNE</sequence>
<dbReference type="Pfam" id="PF22564">
    <property type="entry name" value="HAAS"/>
    <property type="match status" value="1"/>
</dbReference>
<dbReference type="Pfam" id="PF13349">
    <property type="entry name" value="DUF4097"/>
    <property type="match status" value="1"/>
</dbReference>
<keyword evidence="2" id="KW-0812">Transmembrane</keyword>
<dbReference type="RefSeq" id="WP_237966831.1">
    <property type="nucleotide sequence ID" value="NZ_JAKNHQ010000010.1"/>
</dbReference>
<protein>
    <submittedName>
        <fullName evidence="4">DUF4097 family beta strand repeat-containing protein</fullName>
    </submittedName>
</protein>
<organism evidence="4 5">
    <name type="scientific">Anaeromassilibacillus senegalensis</name>
    <dbReference type="NCBI Taxonomy" id="1673717"/>
    <lineage>
        <taxon>Bacteria</taxon>
        <taxon>Bacillati</taxon>
        <taxon>Bacillota</taxon>
        <taxon>Clostridia</taxon>
        <taxon>Eubacteriales</taxon>
        <taxon>Acutalibacteraceae</taxon>
        <taxon>Anaeromassilibacillus</taxon>
    </lineage>
</organism>
<reference evidence="4 5" key="1">
    <citation type="submission" date="2022-01" db="EMBL/GenBank/DDBJ databases">
        <title>Collection of gut derived symbiotic bacterial strains cultured from healthy donors.</title>
        <authorList>
            <person name="Lin H."/>
            <person name="Kohout C."/>
            <person name="Waligurski E."/>
            <person name="Pamer E.G."/>
        </authorList>
    </citation>
    <scope>NUCLEOTIDE SEQUENCE [LARGE SCALE GENOMIC DNA]</scope>
    <source>
        <strain evidence="4 5">DFI.7.58</strain>
    </source>
</reference>
<feature type="transmembrane region" description="Helical" evidence="2">
    <location>
        <begin position="74"/>
        <end position="99"/>
    </location>
</feature>
<dbReference type="EMBL" id="JAKNHQ010000010">
    <property type="protein sequence ID" value="MCG4610991.1"/>
    <property type="molecule type" value="Genomic_DNA"/>
</dbReference>
<keyword evidence="2" id="KW-0472">Membrane</keyword>
<evidence type="ECO:0000313" key="4">
    <source>
        <dbReference type="EMBL" id="MCG4610991.1"/>
    </source>
</evidence>
<keyword evidence="5" id="KW-1185">Reference proteome</keyword>
<keyword evidence="2" id="KW-1133">Transmembrane helix</keyword>
<accession>A0ABS9MJK4</accession>
<proteinExistence type="predicted"/>
<evidence type="ECO:0000259" key="3">
    <source>
        <dbReference type="Pfam" id="PF13349"/>
    </source>
</evidence>
<comment type="caution">
    <text evidence="4">The sequence shown here is derived from an EMBL/GenBank/DDBJ whole genome shotgun (WGS) entry which is preliminary data.</text>
</comment>
<name>A0ABS9MJK4_9FIRM</name>
<feature type="domain" description="DUF4097" evidence="3">
    <location>
        <begin position="160"/>
        <end position="402"/>
    </location>
</feature>
<dbReference type="Proteomes" id="UP001298681">
    <property type="component" value="Unassembled WGS sequence"/>
</dbReference>